<dbReference type="SUPFAM" id="SSF48557">
    <property type="entry name" value="L-aspartase-like"/>
    <property type="match status" value="1"/>
</dbReference>
<protein>
    <recommendedName>
        <fullName evidence="5">Adenylosuccinate lyase</fullName>
    </recommendedName>
</protein>
<dbReference type="Gene3D" id="1.10.275.10">
    <property type="entry name" value="Fumarase/aspartase (N-terminal domain)"/>
    <property type="match status" value="1"/>
</dbReference>
<evidence type="ECO:0000313" key="4">
    <source>
        <dbReference type="Proteomes" id="UP001212803"/>
    </source>
</evidence>
<dbReference type="EMBL" id="CP115149">
    <property type="protein sequence ID" value="WBL36217.1"/>
    <property type="molecule type" value="Genomic_DNA"/>
</dbReference>
<dbReference type="InterPro" id="IPR008948">
    <property type="entry name" value="L-Aspartase-like"/>
</dbReference>
<sequence length="69" mass="7885">MIPRYSRPEMAAIWTDEAKYRRWLDVEVAACEAWAELGVIPARRRRKSGGMRASTSRRSTSTSPSRITT</sequence>
<reference evidence="3 4" key="1">
    <citation type="journal article" date="2023" name="ISME J.">
        <title>Thermophilic Dehalococcoidia with unusual traits shed light on an unexpected past.</title>
        <authorList>
            <person name="Palmer M."/>
            <person name="Covington J.K."/>
            <person name="Zhou E.M."/>
            <person name="Thomas S.C."/>
            <person name="Habib N."/>
            <person name="Seymour C.O."/>
            <person name="Lai D."/>
            <person name="Johnston J."/>
            <person name="Hashimi A."/>
            <person name="Jiao J.Y."/>
            <person name="Muok A.R."/>
            <person name="Liu L."/>
            <person name="Xian W.D."/>
            <person name="Zhi X.Y."/>
            <person name="Li M.M."/>
            <person name="Silva L.P."/>
            <person name="Bowen B.P."/>
            <person name="Louie K."/>
            <person name="Briegel A."/>
            <person name="Pett-Ridge J."/>
            <person name="Weber P.K."/>
            <person name="Tocheva E.I."/>
            <person name="Woyke T."/>
            <person name="Northen T.R."/>
            <person name="Mayali X."/>
            <person name="Li W.J."/>
            <person name="Hedlund B.P."/>
        </authorList>
    </citation>
    <scope>NUCLEOTIDE SEQUENCE [LARGE SCALE GENOMIC DNA]</scope>
    <source>
        <strain evidence="3 4">YIM 72310</strain>
    </source>
</reference>
<keyword evidence="4" id="KW-1185">Reference proteome</keyword>
<accession>A0ABY7M6Q8</accession>
<feature type="region of interest" description="Disordered" evidence="2">
    <location>
        <begin position="45"/>
        <end position="69"/>
    </location>
</feature>
<gene>
    <name evidence="3" type="ORF">O0235_00965</name>
</gene>
<name>A0ABY7M6Q8_9CHLR</name>
<organism evidence="3 4">
    <name type="scientific">Tepidiforma flava</name>
    <dbReference type="NCBI Taxonomy" id="3004094"/>
    <lineage>
        <taxon>Bacteria</taxon>
        <taxon>Bacillati</taxon>
        <taxon>Chloroflexota</taxon>
        <taxon>Tepidiformia</taxon>
        <taxon>Tepidiformales</taxon>
        <taxon>Tepidiformaceae</taxon>
        <taxon>Tepidiforma</taxon>
    </lineage>
</organism>
<evidence type="ECO:0000313" key="3">
    <source>
        <dbReference type="EMBL" id="WBL36217.1"/>
    </source>
</evidence>
<feature type="compositionally biased region" description="Low complexity" evidence="2">
    <location>
        <begin position="52"/>
        <end position="69"/>
    </location>
</feature>
<evidence type="ECO:0008006" key="5">
    <source>
        <dbReference type="Google" id="ProtNLM"/>
    </source>
</evidence>
<dbReference type="Proteomes" id="UP001212803">
    <property type="component" value="Chromosome"/>
</dbReference>
<proteinExistence type="predicted"/>
<evidence type="ECO:0000256" key="2">
    <source>
        <dbReference type="SAM" id="MobiDB-lite"/>
    </source>
</evidence>
<evidence type="ECO:0000256" key="1">
    <source>
        <dbReference type="ARBA" id="ARBA00023239"/>
    </source>
</evidence>
<keyword evidence="1" id="KW-0456">Lyase</keyword>
<dbReference type="InterPro" id="IPR024083">
    <property type="entry name" value="Fumarase/histidase_N"/>
</dbReference>